<dbReference type="InterPro" id="IPR036097">
    <property type="entry name" value="HisK_dim/P_sf"/>
</dbReference>
<dbReference type="Pfam" id="PF16927">
    <property type="entry name" value="HisKA_7TM"/>
    <property type="match status" value="1"/>
</dbReference>
<dbReference type="InterPro" id="IPR035965">
    <property type="entry name" value="PAS-like_dom_sf"/>
</dbReference>
<feature type="transmembrane region" description="Helical" evidence="7">
    <location>
        <begin position="146"/>
        <end position="168"/>
    </location>
</feature>
<dbReference type="CDD" id="cd00082">
    <property type="entry name" value="HisKA"/>
    <property type="match status" value="1"/>
</dbReference>
<feature type="transmembrane region" description="Helical" evidence="7">
    <location>
        <begin position="69"/>
        <end position="89"/>
    </location>
</feature>
<evidence type="ECO:0000256" key="2">
    <source>
        <dbReference type="ARBA" id="ARBA00012438"/>
    </source>
</evidence>
<keyword evidence="7" id="KW-1133">Transmembrane helix</keyword>
<evidence type="ECO:0000256" key="5">
    <source>
        <dbReference type="ARBA" id="ARBA00022777"/>
    </source>
</evidence>
<dbReference type="SMART" id="SM00388">
    <property type="entry name" value="HisKA"/>
    <property type="match status" value="1"/>
</dbReference>
<feature type="transmembrane region" description="Helical" evidence="7">
    <location>
        <begin position="6"/>
        <end position="27"/>
    </location>
</feature>
<dbReference type="SMART" id="SM00387">
    <property type="entry name" value="HATPase_c"/>
    <property type="match status" value="1"/>
</dbReference>
<protein>
    <recommendedName>
        <fullName evidence="2">histidine kinase</fullName>
        <ecNumber evidence="2">2.7.13.3</ecNumber>
    </recommendedName>
</protein>
<evidence type="ECO:0000256" key="6">
    <source>
        <dbReference type="ARBA" id="ARBA00023012"/>
    </source>
</evidence>
<accession>A0A1G8XME9</accession>
<dbReference type="PANTHER" id="PTHR43711:SF31">
    <property type="entry name" value="HISTIDINE KINASE"/>
    <property type="match status" value="1"/>
</dbReference>
<dbReference type="EC" id="2.7.13.3" evidence="2"/>
<proteinExistence type="predicted"/>
<name>A0A1G8XME9_9BACT</name>
<reference evidence="9 10" key="1">
    <citation type="submission" date="2016-10" db="EMBL/GenBank/DDBJ databases">
        <authorList>
            <person name="de Groot N.N."/>
        </authorList>
    </citation>
    <scope>NUCLEOTIDE SEQUENCE [LARGE SCALE GENOMIC DNA]</scope>
    <source>
        <strain evidence="9 10">DSM 25186</strain>
    </source>
</reference>
<dbReference type="InterPro" id="IPR050736">
    <property type="entry name" value="Sensor_HK_Regulatory"/>
</dbReference>
<dbReference type="PROSITE" id="PS50109">
    <property type="entry name" value="HIS_KIN"/>
    <property type="match status" value="1"/>
</dbReference>
<feature type="transmembrane region" description="Helical" evidence="7">
    <location>
        <begin position="211"/>
        <end position="230"/>
    </location>
</feature>
<sequence length="590" mass="66108">MHFSLNVFALTLFFASLVIAGFAFVLVRQPTRAIRWFSALLFAIVVWTFFYGCQVASTTVPTVQLFMKLLYLGIAPLPFCIALFVINFVGKEKWLTPLTVGLLLVEPVVTLLLVWTSPWHDLYYQHPVVHLVEPVARISFERGPWYYVHFAYFYALLVGGNVLLLAHFRKADPLYRKQSLLIFASNFIPWGVNVLYFLGIRLPHGIDPTPYAFFCTVVLVSIGFLRFQLFDIVPVARGKMIEVMREGVLVLDRKGRIVDANPQLKAWVAPRTSPLIGQTLPDLFPGEAALHRLQTTRVDTTLPLTLTHGPTARYLEVIATPLREKGDVYGGQLLLFRDVTEQTVALEKLQEQAHELAALNQLKDRLFSIISHDLRSPMASLMSLINLAESDDVTDVELKLMMASLSQNVGYTMEMLENLLSWSKNQLKGDLFQPVTFELHSLARPILPLLEKKAHDKQITLHNRLAGNPRLRADKNMMDLVLRNLLSNAIKFCHSGGQVTLTAEVGDTHTTLCVRDTGIGIPAEVQPRLFGTHNISTKGTHNEKGTGLGLPLCREFVEKNGGMIWVESAPGQGSHFYFTIPNAVPESVVS</sequence>
<evidence type="ECO:0000256" key="7">
    <source>
        <dbReference type="SAM" id="Phobius"/>
    </source>
</evidence>
<dbReference type="PRINTS" id="PR00344">
    <property type="entry name" value="BCTRLSENSOR"/>
</dbReference>
<dbReference type="STRING" id="1075417.SAMN05421823_101415"/>
<dbReference type="SUPFAM" id="SSF55874">
    <property type="entry name" value="ATPase domain of HSP90 chaperone/DNA topoisomerase II/histidine kinase"/>
    <property type="match status" value="1"/>
</dbReference>
<dbReference type="GO" id="GO:0000155">
    <property type="term" value="F:phosphorelay sensor kinase activity"/>
    <property type="evidence" value="ECO:0007669"/>
    <property type="project" value="InterPro"/>
</dbReference>
<dbReference type="Gene3D" id="3.30.450.20">
    <property type="entry name" value="PAS domain"/>
    <property type="match status" value="1"/>
</dbReference>
<dbReference type="InterPro" id="IPR004358">
    <property type="entry name" value="Sig_transdc_His_kin-like_C"/>
</dbReference>
<dbReference type="AlphaFoldDB" id="A0A1G8XME9"/>
<feature type="transmembrane region" description="Helical" evidence="7">
    <location>
        <begin position="180"/>
        <end position="199"/>
    </location>
</feature>
<dbReference type="InterPro" id="IPR036890">
    <property type="entry name" value="HATPase_C_sf"/>
</dbReference>
<dbReference type="FunFam" id="3.30.565.10:FF:000006">
    <property type="entry name" value="Sensor histidine kinase WalK"/>
    <property type="match status" value="1"/>
</dbReference>
<feature type="transmembrane region" description="Helical" evidence="7">
    <location>
        <begin position="94"/>
        <end position="115"/>
    </location>
</feature>
<keyword evidence="10" id="KW-1185">Reference proteome</keyword>
<dbReference type="InterPro" id="IPR000014">
    <property type="entry name" value="PAS"/>
</dbReference>
<dbReference type="InterPro" id="IPR031621">
    <property type="entry name" value="HisKA_7TM"/>
</dbReference>
<dbReference type="Gene3D" id="1.10.287.130">
    <property type="match status" value="1"/>
</dbReference>
<evidence type="ECO:0000256" key="1">
    <source>
        <dbReference type="ARBA" id="ARBA00000085"/>
    </source>
</evidence>
<dbReference type="Gene3D" id="3.30.565.10">
    <property type="entry name" value="Histidine kinase-like ATPase, C-terminal domain"/>
    <property type="match status" value="1"/>
</dbReference>
<feature type="transmembrane region" description="Helical" evidence="7">
    <location>
        <begin position="39"/>
        <end position="57"/>
    </location>
</feature>
<feature type="domain" description="Histidine kinase" evidence="8">
    <location>
        <begin position="369"/>
        <end position="584"/>
    </location>
</feature>
<organism evidence="9 10">
    <name type="scientific">Catalinimonas alkaloidigena</name>
    <dbReference type="NCBI Taxonomy" id="1075417"/>
    <lineage>
        <taxon>Bacteria</taxon>
        <taxon>Pseudomonadati</taxon>
        <taxon>Bacteroidota</taxon>
        <taxon>Cytophagia</taxon>
        <taxon>Cytophagales</taxon>
        <taxon>Catalimonadaceae</taxon>
        <taxon>Catalinimonas</taxon>
    </lineage>
</organism>
<evidence type="ECO:0000313" key="10">
    <source>
        <dbReference type="Proteomes" id="UP000198510"/>
    </source>
</evidence>
<dbReference type="PANTHER" id="PTHR43711">
    <property type="entry name" value="TWO-COMPONENT HISTIDINE KINASE"/>
    <property type="match status" value="1"/>
</dbReference>
<gene>
    <name evidence="9" type="ORF">SAMN05421823_101415</name>
</gene>
<evidence type="ECO:0000256" key="3">
    <source>
        <dbReference type="ARBA" id="ARBA00022553"/>
    </source>
</evidence>
<dbReference type="Proteomes" id="UP000198510">
    <property type="component" value="Unassembled WGS sequence"/>
</dbReference>
<comment type="catalytic activity">
    <reaction evidence="1">
        <text>ATP + protein L-histidine = ADP + protein N-phospho-L-histidine.</text>
        <dbReference type="EC" id="2.7.13.3"/>
    </reaction>
</comment>
<dbReference type="CDD" id="cd00130">
    <property type="entry name" value="PAS"/>
    <property type="match status" value="1"/>
</dbReference>
<evidence type="ECO:0000259" key="8">
    <source>
        <dbReference type="PROSITE" id="PS50109"/>
    </source>
</evidence>
<keyword evidence="7" id="KW-0812">Transmembrane</keyword>
<evidence type="ECO:0000256" key="4">
    <source>
        <dbReference type="ARBA" id="ARBA00022679"/>
    </source>
</evidence>
<dbReference type="Pfam" id="PF02518">
    <property type="entry name" value="HATPase_c"/>
    <property type="match status" value="1"/>
</dbReference>
<dbReference type="EMBL" id="FNFO01000001">
    <property type="protein sequence ID" value="SDJ91673.1"/>
    <property type="molecule type" value="Genomic_DNA"/>
</dbReference>
<keyword evidence="4" id="KW-0808">Transferase</keyword>
<dbReference type="InterPro" id="IPR013656">
    <property type="entry name" value="PAS_4"/>
</dbReference>
<dbReference type="SUPFAM" id="SSF47384">
    <property type="entry name" value="Homodimeric domain of signal transducing histidine kinase"/>
    <property type="match status" value="1"/>
</dbReference>
<dbReference type="InterPro" id="IPR003594">
    <property type="entry name" value="HATPase_dom"/>
</dbReference>
<keyword evidence="6" id="KW-0902">Two-component regulatory system</keyword>
<dbReference type="RefSeq" id="WP_089678421.1">
    <property type="nucleotide sequence ID" value="NZ_FNFO01000001.1"/>
</dbReference>
<dbReference type="Pfam" id="PF08448">
    <property type="entry name" value="PAS_4"/>
    <property type="match status" value="1"/>
</dbReference>
<keyword evidence="7" id="KW-0472">Membrane</keyword>
<dbReference type="InterPro" id="IPR005467">
    <property type="entry name" value="His_kinase_dom"/>
</dbReference>
<dbReference type="InterPro" id="IPR003661">
    <property type="entry name" value="HisK_dim/P_dom"/>
</dbReference>
<keyword evidence="5 9" id="KW-0418">Kinase</keyword>
<dbReference type="OrthoDB" id="1269247at2"/>
<evidence type="ECO:0000313" key="9">
    <source>
        <dbReference type="EMBL" id="SDJ91673.1"/>
    </source>
</evidence>
<keyword evidence="3" id="KW-0597">Phosphoprotein</keyword>
<dbReference type="SUPFAM" id="SSF55785">
    <property type="entry name" value="PYP-like sensor domain (PAS domain)"/>
    <property type="match status" value="1"/>
</dbReference>